<dbReference type="InterPro" id="IPR039442">
    <property type="entry name" value="Mrr-like_dom"/>
</dbReference>
<dbReference type="GO" id="GO:0003677">
    <property type="term" value="F:DNA binding"/>
    <property type="evidence" value="ECO:0007669"/>
    <property type="project" value="InterPro"/>
</dbReference>
<dbReference type="Pfam" id="PF13156">
    <property type="entry name" value="Mrr_cat_2"/>
    <property type="match status" value="1"/>
</dbReference>
<feature type="domain" description="Helicase/UvrB N-terminal" evidence="1">
    <location>
        <begin position="205"/>
        <end position="247"/>
    </location>
</feature>
<organism evidence="3 4">
    <name type="scientific">Sutterella megalosphaeroides</name>
    <dbReference type="NCBI Taxonomy" id="2494234"/>
    <lineage>
        <taxon>Bacteria</taxon>
        <taxon>Pseudomonadati</taxon>
        <taxon>Pseudomonadota</taxon>
        <taxon>Betaproteobacteria</taxon>
        <taxon>Burkholderiales</taxon>
        <taxon>Sutterellaceae</taxon>
        <taxon>Sutterella</taxon>
    </lineage>
</organism>
<dbReference type="Proteomes" id="UP000271003">
    <property type="component" value="Chromosome"/>
</dbReference>
<keyword evidence="4" id="KW-1185">Reference proteome</keyword>
<dbReference type="EMBL" id="AP018786">
    <property type="protein sequence ID" value="BBF23079.1"/>
    <property type="molecule type" value="Genomic_DNA"/>
</dbReference>
<reference evidence="3 4" key="1">
    <citation type="journal article" date="2018" name="Int. J. Syst. Evol. Microbiol.">
        <title>Mesosutterella multiformis gen. nov., sp. nov., a member of the family Sutterellaceae and Sutterella megalosphaeroides sp. nov., isolated from human faeces.</title>
        <authorList>
            <person name="Sakamoto M."/>
            <person name="Ikeyama N."/>
            <person name="Kunihiro T."/>
            <person name="Iino T."/>
            <person name="Yuki M."/>
            <person name="Ohkuma M."/>
        </authorList>
    </citation>
    <scope>NUCLEOTIDE SEQUENCE [LARGE SCALE GENOMIC DNA]</scope>
    <source>
        <strain evidence="3 4">6FBBBH3</strain>
    </source>
</reference>
<dbReference type="Pfam" id="PF04851">
    <property type="entry name" value="ResIII"/>
    <property type="match status" value="1"/>
</dbReference>
<dbReference type="InterPro" id="IPR006935">
    <property type="entry name" value="Helicase/UvrB_N"/>
</dbReference>
<dbReference type="CDD" id="cd22333">
    <property type="entry name" value="LlaBIII_nuclease-like"/>
    <property type="match status" value="1"/>
</dbReference>
<sequence length="287" mass="32179">MSTVASERSETDNAFSRLMTEFDTNDTDVKEELPENADYLTQLLDTLETASATERDKGTRFETLVRDWLRKEPTYSDLFTDVQTWKDWASSHPDLAVNARDIGIDLVGTNADGPGYTAIQCKLYARNASVPKAGIDSFLAASAKPFFTRRFLVATNEKWSENVANELHQQTIPVTLITRRELETSVVDWSEYLKSGRVVERPKRTPRPYQLNAIANVVKGFETSDRGKLIMACGTGKTFTSMKIAEESSIYPPPTRMLEVGSYFFSSPRSPFFLRRSPTGSSSARAV</sequence>
<dbReference type="InterPro" id="IPR027417">
    <property type="entry name" value="P-loop_NTPase"/>
</dbReference>
<protein>
    <recommendedName>
        <fullName evidence="5">Mrr-like domain-containing protein</fullName>
    </recommendedName>
</protein>
<gene>
    <name evidence="3" type="ORF">SUTMEG_09700</name>
</gene>
<evidence type="ECO:0008006" key="5">
    <source>
        <dbReference type="Google" id="ProtNLM"/>
    </source>
</evidence>
<evidence type="ECO:0000259" key="2">
    <source>
        <dbReference type="Pfam" id="PF13156"/>
    </source>
</evidence>
<proteinExistence type="predicted"/>
<dbReference type="InterPro" id="IPR011335">
    <property type="entry name" value="Restrct_endonuc-II-like"/>
</dbReference>
<evidence type="ECO:0000259" key="1">
    <source>
        <dbReference type="Pfam" id="PF04851"/>
    </source>
</evidence>
<dbReference type="InterPro" id="IPR011856">
    <property type="entry name" value="tRNA_endonuc-like_dom_sf"/>
</dbReference>
<evidence type="ECO:0000313" key="4">
    <source>
        <dbReference type="Proteomes" id="UP000271003"/>
    </source>
</evidence>
<dbReference type="Gene3D" id="3.40.50.300">
    <property type="entry name" value="P-loop containing nucleotide triphosphate hydrolases"/>
    <property type="match status" value="1"/>
</dbReference>
<dbReference type="SUPFAM" id="SSF52540">
    <property type="entry name" value="P-loop containing nucleoside triphosphate hydrolases"/>
    <property type="match status" value="1"/>
</dbReference>
<feature type="domain" description="Mrr-like" evidence="2">
    <location>
        <begin position="71"/>
        <end position="194"/>
    </location>
</feature>
<dbReference type="Gene3D" id="3.40.1350.10">
    <property type="match status" value="1"/>
</dbReference>
<evidence type="ECO:0000313" key="3">
    <source>
        <dbReference type="EMBL" id="BBF23079.1"/>
    </source>
</evidence>
<dbReference type="KEGG" id="sutt:SUTMEG_09700"/>
<dbReference type="GO" id="GO:0005524">
    <property type="term" value="F:ATP binding"/>
    <property type="evidence" value="ECO:0007669"/>
    <property type="project" value="InterPro"/>
</dbReference>
<dbReference type="GO" id="GO:0016787">
    <property type="term" value="F:hydrolase activity"/>
    <property type="evidence" value="ECO:0007669"/>
    <property type="project" value="InterPro"/>
</dbReference>
<dbReference type="AlphaFoldDB" id="A0A2Z6I9M2"/>
<dbReference type="SUPFAM" id="SSF52980">
    <property type="entry name" value="Restriction endonuclease-like"/>
    <property type="match status" value="1"/>
</dbReference>
<name>A0A2Z6I9M2_9BURK</name>
<accession>A0A2Z6I9M2</accession>